<dbReference type="PANTHER" id="PTHR45348">
    <property type="entry name" value="HYPOTHETICAL OXIDOREDUCTASE (EUROFUNG)"/>
    <property type="match status" value="1"/>
</dbReference>
<dbReference type="Pfam" id="PF00107">
    <property type="entry name" value="ADH_zinc_N"/>
    <property type="match status" value="1"/>
</dbReference>
<comment type="similarity">
    <text evidence="1">Belongs to the zinc-containing alcohol dehydrogenase family.</text>
</comment>
<reference evidence="5 6" key="1">
    <citation type="journal article" date="2016" name="Nat. Commun.">
        <title>Ectomycorrhizal ecology is imprinted in the genome of the dominant symbiotic fungus Cenococcum geophilum.</title>
        <authorList>
            <consortium name="DOE Joint Genome Institute"/>
            <person name="Peter M."/>
            <person name="Kohler A."/>
            <person name="Ohm R.A."/>
            <person name="Kuo A."/>
            <person name="Krutzmann J."/>
            <person name="Morin E."/>
            <person name="Arend M."/>
            <person name="Barry K.W."/>
            <person name="Binder M."/>
            <person name="Choi C."/>
            <person name="Clum A."/>
            <person name="Copeland A."/>
            <person name="Grisel N."/>
            <person name="Haridas S."/>
            <person name="Kipfer T."/>
            <person name="LaButti K."/>
            <person name="Lindquist E."/>
            <person name="Lipzen A."/>
            <person name="Maire R."/>
            <person name="Meier B."/>
            <person name="Mihaltcheva S."/>
            <person name="Molinier V."/>
            <person name="Murat C."/>
            <person name="Poggeler S."/>
            <person name="Quandt C.A."/>
            <person name="Sperisen C."/>
            <person name="Tritt A."/>
            <person name="Tisserant E."/>
            <person name="Crous P.W."/>
            <person name="Henrissat B."/>
            <person name="Nehls U."/>
            <person name="Egli S."/>
            <person name="Spatafora J.W."/>
            <person name="Grigoriev I.V."/>
            <person name="Martin F.M."/>
        </authorList>
    </citation>
    <scope>NUCLEOTIDE SEQUENCE [LARGE SCALE GENOMIC DNA]</scope>
    <source>
        <strain evidence="5 6">CBS 459.81</strain>
    </source>
</reference>
<proteinExistence type="inferred from homology"/>
<dbReference type="Pfam" id="PF08240">
    <property type="entry name" value="ADH_N"/>
    <property type="match status" value="1"/>
</dbReference>
<keyword evidence="6" id="KW-1185">Reference proteome</keyword>
<gene>
    <name evidence="5" type="ORF">K432DRAFT_330780</name>
</gene>
<dbReference type="SUPFAM" id="SSF51735">
    <property type="entry name" value="NAD(P)-binding Rossmann-fold domains"/>
    <property type="match status" value="1"/>
</dbReference>
<organism evidence="5 6">
    <name type="scientific">Lepidopterella palustris CBS 459.81</name>
    <dbReference type="NCBI Taxonomy" id="1314670"/>
    <lineage>
        <taxon>Eukaryota</taxon>
        <taxon>Fungi</taxon>
        <taxon>Dikarya</taxon>
        <taxon>Ascomycota</taxon>
        <taxon>Pezizomycotina</taxon>
        <taxon>Dothideomycetes</taxon>
        <taxon>Pleosporomycetidae</taxon>
        <taxon>Mytilinidiales</taxon>
        <taxon>Argynnaceae</taxon>
        <taxon>Lepidopterella</taxon>
    </lineage>
</organism>
<keyword evidence="3" id="KW-0560">Oxidoreductase</keyword>
<dbReference type="InterPro" id="IPR013149">
    <property type="entry name" value="ADH-like_C"/>
</dbReference>
<dbReference type="SUPFAM" id="SSF50129">
    <property type="entry name" value="GroES-like"/>
    <property type="match status" value="1"/>
</dbReference>
<evidence type="ECO:0000259" key="4">
    <source>
        <dbReference type="SMART" id="SM00829"/>
    </source>
</evidence>
<dbReference type="AlphaFoldDB" id="A0A8E2E844"/>
<accession>A0A8E2E844</accession>
<evidence type="ECO:0000256" key="3">
    <source>
        <dbReference type="ARBA" id="ARBA00023002"/>
    </source>
</evidence>
<dbReference type="Gene3D" id="3.90.180.10">
    <property type="entry name" value="Medium-chain alcohol dehydrogenases, catalytic domain"/>
    <property type="match status" value="1"/>
</dbReference>
<protein>
    <submittedName>
        <fullName evidence="5">GroES-like protein</fullName>
    </submittedName>
</protein>
<dbReference type="Gene3D" id="3.40.50.720">
    <property type="entry name" value="NAD(P)-binding Rossmann-like Domain"/>
    <property type="match status" value="1"/>
</dbReference>
<evidence type="ECO:0000256" key="2">
    <source>
        <dbReference type="ARBA" id="ARBA00011245"/>
    </source>
</evidence>
<dbReference type="PANTHER" id="PTHR45348:SF2">
    <property type="entry name" value="ZINC-TYPE ALCOHOL DEHYDROGENASE-LIKE PROTEIN C2E1P3.01"/>
    <property type="match status" value="1"/>
</dbReference>
<dbReference type="CDD" id="cd08249">
    <property type="entry name" value="enoyl_reductase_like"/>
    <property type="match status" value="1"/>
</dbReference>
<dbReference type="InterPro" id="IPR036291">
    <property type="entry name" value="NAD(P)-bd_dom_sf"/>
</dbReference>
<dbReference type="EMBL" id="KV745021">
    <property type="protein sequence ID" value="OCK79131.1"/>
    <property type="molecule type" value="Genomic_DNA"/>
</dbReference>
<name>A0A8E2E844_9PEZI</name>
<dbReference type="InterPro" id="IPR013154">
    <property type="entry name" value="ADH-like_N"/>
</dbReference>
<dbReference type="Proteomes" id="UP000250266">
    <property type="component" value="Unassembled WGS sequence"/>
</dbReference>
<dbReference type="InterPro" id="IPR047122">
    <property type="entry name" value="Trans-enoyl_RdTase-like"/>
</dbReference>
<sequence>MTNQNQAAWITEARSRPLKVDAAPDAKAGPGEVVVKNAAIAINPVDWKIQEWGIFVQKYPNVLGEDIAGEIVEVGSGVSHLKKGDRAIAHCIGLMTNDPKNGAFQLYTVCDALTVSPIPSTLSFERGAVLPLAISTAAVGLFAKDRLALPFPTTGASKPTGKSVLIWGGSSSVGATAIQLAVAAGVEVVTIASKHNLDFVKSVGANHAFDYRSSSVVDDIVAAVKGTDFAGVYDAIGSADAIKLWSQVIQKVGAGTFACTMPEPEGIPEGIKGGGITALTINNKDKDIGQAIWGKFIPEALANGSFQAKPDPQVITGGLSKIQEACDVLKKGISAGKVVVKV</sequence>
<comment type="subunit">
    <text evidence="2">Monomer.</text>
</comment>
<dbReference type="SMART" id="SM00829">
    <property type="entry name" value="PKS_ER"/>
    <property type="match status" value="1"/>
</dbReference>
<dbReference type="GO" id="GO:0016651">
    <property type="term" value="F:oxidoreductase activity, acting on NAD(P)H"/>
    <property type="evidence" value="ECO:0007669"/>
    <property type="project" value="InterPro"/>
</dbReference>
<evidence type="ECO:0000313" key="6">
    <source>
        <dbReference type="Proteomes" id="UP000250266"/>
    </source>
</evidence>
<dbReference type="OrthoDB" id="48317at2759"/>
<dbReference type="InterPro" id="IPR020843">
    <property type="entry name" value="ER"/>
</dbReference>
<evidence type="ECO:0000313" key="5">
    <source>
        <dbReference type="EMBL" id="OCK79131.1"/>
    </source>
</evidence>
<feature type="domain" description="Enoyl reductase (ER)" evidence="4">
    <location>
        <begin position="13"/>
        <end position="340"/>
    </location>
</feature>
<evidence type="ECO:0000256" key="1">
    <source>
        <dbReference type="ARBA" id="ARBA00008072"/>
    </source>
</evidence>
<dbReference type="InterPro" id="IPR011032">
    <property type="entry name" value="GroES-like_sf"/>
</dbReference>